<keyword evidence="7 9" id="KW-0472">Membrane</keyword>
<dbReference type="PANTHER" id="PTHR45453:SF1">
    <property type="entry name" value="PHOSPHATE REGULON SENSOR PROTEIN PHOR"/>
    <property type="match status" value="1"/>
</dbReference>
<evidence type="ECO:0000256" key="2">
    <source>
        <dbReference type="ARBA" id="ARBA00012438"/>
    </source>
</evidence>
<dbReference type="Pfam" id="PF16927">
    <property type="entry name" value="HisKA_7TM"/>
    <property type="match status" value="1"/>
</dbReference>
<evidence type="ECO:0000259" key="11">
    <source>
        <dbReference type="PROSITE" id="PS50112"/>
    </source>
</evidence>
<evidence type="ECO:0000256" key="4">
    <source>
        <dbReference type="ARBA" id="ARBA00022679"/>
    </source>
</evidence>
<dbReference type="SUPFAM" id="SSF55785">
    <property type="entry name" value="PYP-like sensor domain (PAS domain)"/>
    <property type="match status" value="1"/>
</dbReference>
<dbReference type="CDD" id="cd00130">
    <property type="entry name" value="PAS"/>
    <property type="match status" value="1"/>
</dbReference>
<dbReference type="AlphaFoldDB" id="A0AAV3T6Y9"/>
<keyword evidence="9" id="KW-1133">Transmembrane helix</keyword>
<dbReference type="Proteomes" id="UP001500420">
    <property type="component" value="Unassembled WGS sequence"/>
</dbReference>
<evidence type="ECO:0000256" key="1">
    <source>
        <dbReference type="ARBA" id="ARBA00000085"/>
    </source>
</evidence>
<feature type="transmembrane region" description="Helical" evidence="9">
    <location>
        <begin position="185"/>
        <end position="204"/>
    </location>
</feature>
<proteinExistence type="predicted"/>
<dbReference type="PROSITE" id="PS50109">
    <property type="entry name" value="HIS_KIN"/>
    <property type="match status" value="1"/>
</dbReference>
<evidence type="ECO:0000256" key="6">
    <source>
        <dbReference type="ARBA" id="ARBA00023012"/>
    </source>
</evidence>
<protein>
    <recommendedName>
        <fullName evidence="2">histidine kinase</fullName>
        <ecNumber evidence="2">2.7.13.3</ecNumber>
    </recommendedName>
</protein>
<dbReference type="SUPFAM" id="SSF55874">
    <property type="entry name" value="ATPase domain of HSP90 chaperone/DNA topoisomerase II/histidine kinase"/>
    <property type="match status" value="1"/>
</dbReference>
<organism evidence="13 14">
    <name type="scientific">Natronoarchaeum mannanilyticum</name>
    <dbReference type="NCBI Taxonomy" id="926360"/>
    <lineage>
        <taxon>Archaea</taxon>
        <taxon>Methanobacteriati</taxon>
        <taxon>Methanobacteriota</taxon>
        <taxon>Stenosarchaea group</taxon>
        <taxon>Halobacteria</taxon>
        <taxon>Halobacteriales</taxon>
        <taxon>Natronoarchaeaceae</taxon>
    </lineage>
</organism>
<feature type="domain" description="PAS" evidence="11">
    <location>
        <begin position="241"/>
        <end position="292"/>
    </location>
</feature>
<keyword evidence="14" id="KW-1185">Reference proteome</keyword>
<dbReference type="InterPro" id="IPR035965">
    <property type="entry name" value="PAS-like_dom_sf"/>
</dbReference>
<dbReference type="InterPro" id="IPR036890">
    <property type="entry name" value="HATPase_C_sf"/>
</dbReference>
<dbReference type="PANTHER" id="PTHR45453">
    <property type="entry name" value="PHOSPHATE REGULON SENSOR PROTEIN PHOR"/>
    <property type="match status" value="1"/>
</dbReference>
<feature type="domain" description="Histidine kinase" evidence="10">
    <location>
        <begin position="356"/>
        <end position="562"/>
    </location>
</feature>
<dbReference type="GO" id="GO:0016036">
    <property type="term" value="P:cellular response to phosphate starvation"/>
    <property type="evidence" value="ECO:0007669"/>
    <property type="project" value="TreeGrafter"/>
</dbReference>
<dbReference type="EC" id="2.7.13.3" evidence="2"/>
<accession>A0AAV3T6Y9</accession>
<reference evidence="13 14" key="1">
    <citation type="journal article" date="2019" name="Int. J. Syst. Evol. Microbiol.">
        <title>The Global Catalogue of Microorganisms (GCM) 10K type strain sequencing project: providing services to taxonomists for standard genome sequencing and annotation.</title>
        <authorList>
            <consortium name="The Broad Institute Genomics Platform"/>
            <consortium name="The Broad Institute Genome Sequencing Center for Infectious Disease"/>
            <person name="Wu L."/>
            <person name="Ma J."/>
        </authorList>
    </citation>
    <scope>NUCLEOTIDE SEQUENCE [LARGE SCALE GENOMIC DNA]</scope>
    <source>
        <strain evidence="13 14">JCM 16328</strain>
    </source>
</reference>
<sequence>MNVVSSSLPWLTLAAFASGGGALALISYLYRYRGQPGVRWFILAMSAVTVFSTSYGVGLLVFDPLVREAIGTVTWIALAWMGVPFLAFALAYTGRGSTIRSTPFRLLLGVPVLITVLAAANPALGLLWSDFDVVRVFGHAGAEYALEPLAYVTFTMGTLSAGVATLLLFETVFSYGPLYRREAAAVALSAVPPGIAGFVWLFGLGPVPQFNAMAVAFLPHVALDAYAFVGNNMFDSRPATRRAAERTAIDDIDNPIVVLDEGGLVVRLNAAAESLFDSDDADAVGAPVADLIGRSIDLDGTDQAVTIRSDGRRREYAVSTSPLRDSAGTRVGYTLVLQDITVERQREQRLQVLNRTLRHNLRNDLNVVHGYLELAAERIDDEGIESTLETAEETTTELMELGTKARRFEQAVANERQSDRETVVLSDLIEELATEPSLDRHSIDVDVPRSLALESDERLLRIVLRNLLESCLEYADEAPTFEIRTSGHPSSEFSHVEVRMLGAAIPDHEIAVVEDGQETALNHGSGMGLWFVKWGVSTLGGDVTFETDESESTITLQLPRADEGADRASVDAASRDGDLPDAEHAD</sequence>
<dbReference type="InterPro" id="IPR013767">
    <property type="entry name" value="PAS_fold"/>
</dbReference>
<dbReference type="SMART" id="SM00387">
    <property type="entry name" value="HATPase_c"/>
    <property type="match status" value="1"/>
</dbReference>
<feature type="transmembrane region" description="Helical" evidence="9">
    <location>
        <begin position="42"/>
        <end position="62"/>
    </location>
</feature>
<dbReference type="InterPro" id="IPR003594">
    <property type="entry name" value="HATPase_dom"/>
</dbReference>
<name>A0AAV3T6Y9_9EURY</name>
<keyword evidence="3" id="KW-0597">Phosphoprotein</keyword>
<keyword evidence="6" id="KW-0902">Two-component regulatory system</keyword>
<keyword evidence="4" id="KW-0808">Transferase</keyword>
<feature type="transmembrane region" description="Helical" evidence="9">
    <location>
        <begin position="12"/>
        <end position="30"/>
    </location>
</feature>
<evidence type="ECO:0000256" key="8">
    <source>
        <dbReference type="SAM" id="MobiDB-lite"/>
    </source>
</evidence>
<dbReference type="GO" id="GO:0005886">
    <property type="term" value="C:plasma membrane"/>
    <property type="evidence" value="ECO:0007669"/>
    <property type="project" value="TreeGrafter"/>
</dbReference>
<feature type="compositionally biased region" description="Basic and acidic residues" evidence="8">
    <location>
        <begin position="560"/>
        <end position="586"/>
    </location>
</feature>
<dbReference type="InterPro" id="IPR050351">
    <property type="entry name" value="BphY/WalK/GraS-like"/>
</dbReference>
<evidence type="ECO:0000313" key="14">
    <source>
        <dbReference type="Proteomes" id="UP001500420"/>
    </source>
</evidence>
<dbReference type="InterPro" id="IPR000700">
    <property type="entry name" value="PAS-assoc_C"/>
</dbReference>
<dbReference type="Gene3D" id="3.30.565.10">
    <property type="entry name" value="Histidine kinase-like ATPase, C-terminal domain"/>
    <property type="match status" value="1"/>
</dbReference>
<keyword evidence="5" id="KW-0418">Kinase</keyword>
<evidence type="ECO:0000256" key="9">
    <source>
        <dbReference type="SAM" id="Phobius"/>
    </source>
</evidence>
<feature type="transmembrane region" description="Helical" evidence="9">
    <location>
        <begin position="106"/>
        <end position="129"/>
    </location>
</feature>
<evidence type="ECO:0000256" key="3">
    <source>
        <dbReference type="ARBA" id="ARBA00022553"/>
    </source>
</evidence>
<feature type="domain" description="PAC" evidence="12">
    <location>
        <begin position="300"/>
        <end position="352"/>
    </location>
</feature>
<comment type="caution">
    <text evidence="13">The sequence shown here is derived from an EMBL/GenBank/DDBJ whole genome shotgun (WGS) entry which is preliminary data.</text>
</comment>
<dbReference type="PROSITE" id="PS50113">
    <property type="entry name" value="PAC"/>
    <property type="match status" value="1"/>
</dbReference>
<evidence type="ECO:0000256" key="7">
    <source>
        <dbReference type="ARBA" id="ARBA00023136"/>
    </source>
</evidence>
<evidence type="ECO:0000256" key="5">
    <source>
        <dbReference type="ARBA" id="ARBA00022777"/>
    </source>
</evidence>
<feature type="region of interest" description="Disordered" evidence="8">
    <location>
        <begin position="550"/>
        <end position="586"/>
    </location>
</feature>
<gene>
    <name evidence="13" type="ORF">GCM10009020_11270</name>
</gene>
<evidence type="ECO:0000259" key="12">
    <source>
        <dbReference type="PROSITE" id="PS50113"/>
    </source>
</evidence>
<dbReference type="RefSeq" id="WP_343772936.1">
    <property type="nucleotide sequence ID" value="NZ_BAAADV010000001.1"/>
</dbReference>
<dbReference type="EMBL" id="BAAADV010000001">
    <property type="protein sequence ID" value="GAA0667470.1"/>
    <property type="molecule type" value="Genomic_DNA"/>
</dbReference>
<dbReference type="Gene3D" id="3.30.450.20">
    <property type="entry name" value="PAS domain"/>
    <property type="match status" value="1"/>
</dbReference>
<feature type="transmembrane region" description="Helical" evidence="9">
    <location>
        <begin position="149"/>
        <end position="173"/>
    </location>
</feature>
<dbReference type="InterPro" id="IPR000014">
    <property type="entry name" value="PAS"/>
</dbReference>
<dbReference type="InterPro" id="IPR031621">
    <property type="entry name" value="HisKA_7TM"/>
</dbReference>
<dbReference type="GO" id="GO:0000155">
    <property type="term" value="F:phosphorelay sensor kinase activity"/>
    <property type="evidence" value="ECO:0007669"/>
    <property type="project" value="TreeGrafter"/>
</dbReference>
<dbReference type="GO" id="GO:0004721">
    <property type="term" value="F:phosphoprotein phosphatase activity"/>
    <property type="evidence" value="ECO:0007669"/>
    <property type="project" value="TreeGrafter"/>
</dbReference>
<keyword evidence="9" id="KW-0812">Transmembrane</keyword>
<dbReference type="PROSITE" id="PS50112">
    <property type="entry name" value="PAS"/>
    <property type="match status" value="1"/>
</dbReference>
<dbReference type="InterPro" id="IPR005467">
    <property type="entry name" value="His_kinase_dom"/>
</dbReference>
<dbReference type="NCBIfam" id="TIGR00229">
    <property type="entry name" value="sensory_box"/>
    <property type="match status" value="1"/>
</dbReference>
<comment type="catalytic activity">
    <reaction evidence="1">
        <text>ATP + protein L-histidine = ADP + protein N-phospho-L-histidine.</text>
        <dbReference type="EC" id="2.7.13.3"/>
    </reaction>
</comment>
<dbReference type="GO" id="GO:0006355">
    <property type="term" value="P:regulation of DNA-templated transcription"/>
    <property type="evidence" value="ECO:0007669"/>
    <property type="project" value="InterPro"/>
</dbReference>
<evidence type="ECO:0000259" key="10">
    <source>
        <dbReference type="PROSITE" id="PS50109"/>
    </source>
</evidence>
<evidence type="ECO:0000313" key="13">
    <source>
        <dbReference type="EMBL" id="GAA0667470.1"/>
    </source>
</evidence>
<feature type="transmembrane region" description="Helical" evidence="9">
    <location>
        <begin position="74"/>
        <end position="94"/>
    </location>
</feature>
<dbReference type="Pfam" id="PF02518">
    <property type="entry name" value="HATPase_c"/>
    <property type="match status" value="1"/>
</dbReference>
<dbReference type="Pfam" id="PF00989">
    <property type="entry name" value="PAS"/>
    <property type="match status" value="1"/>
</dbReference>